<evidence type="ECO:0000256" key="1">
    <source>
        <dbReference type="SAM" id="Phobius"/>
    </source>
</evidence>
<keyword evidence="1" id="KW-0472">Membrane</keyword>
<gene>
    <name evidence="2" type="ORF">GA0061094_0548</name>
</gene>
<dbReference type="Proteomes" id="UP000181997">
    <property type="component" value="Unassembled WGS sequence"/>
</dbReference>
<dbReference type="RefSeq" id="WP_058297426.1">
    <property type="nucleotide sequence ID" value="NZ_FMAU01000001.1"/>
</dbReference>
<proteinExistence type="predicted"/>
<dbReference type="EMBL" id="FMAU01000001">
    <property type="protein sequence ID" value="SCB79588.1"/>
    <property type="molecule type" value="Genomic_DNA"/>
</dbReference>
<evidence type="ECO:0000313" key="2">
    <source>
        <dbReference type="EMBL" id="SCB79588.1"/>
    </source>
</evidence>
<sequence>MKYLWAAINLLIPVLLLFLIFSTWIGYIAESLRDFFHFKWAAICLIMLGYMLNFKKRTAGLIIVGVGTAAWFLI</sequence>
<name>A0A0V8HKV8_9BACI</name>
<keyword evidence="1" id="KW-0812">Transmembrane</keyword>
<organism evidence="2 3">
    <name type="scientific">[Bacillus] enclensis</name>
    <dbReference type="NCBI Taxonomy" id="1402860"/>
    <lineage>
        <taxon>Bacteria</taxon>
        <taxon>Bacillati</taxon>
        <taxon>Bacillota</taxon>
        <taxon>Bacilli</taxon>
        <taxon>Bacillales</taxon>
        <taxon>Bacillaceae</taxon>
        <taxon>Rossellomorea</taxon>
    </lineage>
</organism>
<keyword evidence="1" id="KW-1133">Transmembrane helix</keyword>
<dbReference type="OrthoDB" id="2936402at2"/>
<accession>A0A0V8HKV8</accession>
<reference evidence="3" key="1">
    <citation type="submission" date="2016-08" db="EMBL/GenBank/DDBJ databases">
        <authorList>
            <person name="Varghese N."/>
            <person name="Submissions Spin"/>
        </authorList>
    </citation>
    <scope>NUCLEOTIDE SEQUENCE [LARGE SCALE GENOMIC DNA]</scope>
    <source>
        <strain evidence="3">SGD-1123</strain>
    </source>
</reference>
<protein>
    <submittedName>
        <fullName evidence="2">Uncharacterized protein</fullName>
    </submittedName>
</protein>
<evidence type="ECO:0000313" key="3">
    <source>
        <dbReference type="Proteomes" id="UP000181997"/>
    </source>
</evidence>
<feature type="transmembrane region" description="Helical" evidence="1">
    <location>
        <begin position="35"/>
        <end position="52"/>
    </location>
</feature>
<dbReference type="AlphaFoldDB" id="A0A0V8HKV8"/>
<keyword evidence="3" id="KW-1185">Reference proteome</keyword>
<feature type="transmembrane region" description="Helical" evidence="1">
    <location>
        <begin position="7"/>
        <end position="29"/>
    </location>
</feature>